<dbReference type="AlphaFoldDB" id="A0A1B1BM15"/>
<evidence type="ECO:0000313" key="1">
    <source>
        <dbReference type="EMBL" id="ANP73682.1"/>
    </source>
</evidence>
<evidence type="ECO:0000313" key="2">
    <source>
        <dbReference type="Proteomes" id="UP000092582"/>
    </source>
</evidence>
<protein>
    <submittedName>
        <fullName evidence="1">Integrase</fullName>
    </submittedName>
</protein>
<dbReference type="STRING" id="670052.PA27867_2743"/>
<name>A0A1B1BM15_9MICO</name>
<dbReference type="EMBL" id="CP016282">
    <property type="protein sequence ID" value="ANP73682.1"/>
    <property type="molecule type" value="Genomic_DNA"/>
</dbReference>
<proteinExistence type="predicted"/>
<gene>
    <name evidence="1" type="ORF">PA27867_2743</name>
</gene>
<accession>A0A1B1BM15</accession>
<dbReference type="Proteomes" id="UP000092582">
    <property type="component" value="Chromosome 1"/>
</dbReference>
<reference evidence="1 2" key="1">
    <citation type="submission" date="2016-06" db="EMBL/GenBank/DDBJ databases">
        <title>Genome sequencing of Cryobacterium arcticum PAMC 27867.</title>
        <authorList>
            <person name="Lee J."/>
            <person name="Kim O.-S."/>
        </authorList>
    </citation>
    <scope>NUCLEOTIDE SEQUENCE [LARGE SCALE GENOMIC DNA]</scope>
    <source>
        <strain evidence="1 2">PAMC 27867</strain>
    </source>
</reference>
<sequence>MSSPPFRSAAVGSVGFTGDSHDNAMAEAFNSISNAEFIRNGGSWRGIDDFGTGLTEPHKPGA</sequence>
<dbReference type="KEGG" id="cart:PA27867_2743"/>
<organism evidence="1 2">
    <name type="scientific">Cryobacterium arcticum</name>
    <dbReference type="NCBI Taxonomy" id="670052"/>
    <lineage>
        <taxon>Bacteria</taxon>
        <taxon>Bacillati</taxon>
        <taxon>Actinomycetota</taxon>
        <taxon>Actinomycetes</taxon>
        <taxon>Micrococcales</taxon>
        <taxon>Microbacteriaceae</taxon>
        <taxon>Cryobacterium</taxon>
    </lineage>
</organism>
<keyword evidence="2" id="KW-1185">Reference proteome</keyword>